<feature type="compositionally biased region" description="Low complexity" evidence="8">
    <location>
        <begin position="23"/>
        <end position="41"/>
    </location>
</feature>
<dbReference type="GO" id="GO:0010997">
    <property type="term" value="F:anaphase-promoting complex binding"/>
    <property type="evidence" value="ECO:0007669"/>
    <property type="project" value="InterPro"/>
</dbReference>
<keyword evidence="2 7" id="KW-0853">WD repeat</keyword>
<dbReference type="PROSITE" id="PS50294">
    <property type="entry name" value="WD_REPEATS_REGION"/>
    <property type="match status" value="1"/>
</dbReference>
<dbReference type="GO" id="GO:1905786">
    <property type="term" value="P:positive regulation of anaphase-promoting complex-dependent catabolic process"/>
    <property type="evidence" value="ECO:0007669"/>
    <property type="project" value="TreeGrafter"/>
</dbReference>
<feature type="region of interest" description="Disordered" evidence="8">
    <location>
        <begin position="557"/>
        <end position="580"/>
    </location>
</feature>
<feature type="compositionally biased region" description="Basic and acidic residues" evidence="8">
    <location>
        <begin position="557"/>
        <end position="569"/>
    </location>
</feature>
<keyword evidence="5" id="KW-0498">Mitosis</keyword>
<feature type="repeat" description="WD" evidence="7">
    <location>
        <begin position="301"/>
        <end position="335"/>
    </location>
</feature>
<sequence>MQPKTPTRHRARSDVARTPLTPSIISGINNVSIGSTLGASPSKKRTAKTSSKSSTSAFDTTNPFIKPPSRSQSKARSNSRPGSRPASPVKFVSSSTIPVSEDLQRQAGEGVIRKGGIESRLDVVTRDYIPPTKKELKRSRSTPATNRDRFITTRDTESEVAPTLEQMHLNPVNSSPGHTARLVEAIGVPLNRRILSYHEPPPATSVDNALAKQIECVKPLYARPGSLSSSTGAITNKTRKIPTQPERVLDAPGMVDDFYLNLLSWSCQNTVAVALESSTYIWRADSGNVVQMGEAPEGSYVSSVEFSMDGTYLGIGIGNGDVELWDVERGQRMRVMSGHQSQIATLSWNQHVLTSGCGDGSIWHHDVRVARHKVMELLGHSGEVCGLKWRSDGEFLASGGNDNVVNIWDGRLGDVGEGARGTAKWTKRNHTAAVKGLAWCPWQPSLLASGGGTNDATINVWNSTTGARLHTLKTPSQITSLIWSPSRKELLSTHGYPTNSIMLHAYPSMDRVAEIRDAHDSRVLFSALGPAGDVVVTGAGDENLKFWRIWDAKAAENAKKKRDDGERRTNSTNPHVLAIR</sequence>
<dbReference type="PROSITE" id="PS50082">
    <property type="entry name" value="WD_REPEATS_2"/>
    <property type="match status" value="3"/>
</dbReference>
<dbReference type="EMBL" id="ML179079">
    <property type="protein sequence ID" value="THV02231.1"/>
    <property type="molecule type" value="Genomic_DNA"/>
</dbReference>
<gene>
    <name evidence="10" type="ORF">K435DRAFT_717544</name>
</gene>
<dbReference type="InterPro" id="IPR019775">
    <property type="entry name" value="WD40_repeat_CS"/>
</dbReference>
<proteinExistence type="inferred from homology"/>
<dbReference type="PANTHER" id="PTHR19918:SF8">
    <property type="entry name" value="FI02843P"/>
    <property type="match status" value="1"/>
</dbReference>
<dbReference type="SUPFAM" id="SSF50978">
    <property type="entry name" value="WD40 repeat-like"/>
    <property type="match status" value="1"/>
</dbReference>
<protein>
    <submittedName>
        <fullName evidence="10">WD40 repeat-like protein</fullName>
    </submittedName>
</protein>
<dbReference type="Pfam" id="PF24807">
    <property type="entry name" value="WD40_CDC20-Fz"/>
    <property type="match status" value="1"/>
</dbReference>
<evidence type="ECO:0000256" key="1">
    <source>
        <dbReference type="ARBA" id="ARBA00006445"/>
    </source>
</evidence>
<dbReference type="OrthoDB" id="10263272at2759"/>
<dbReference type="InterPro" id="IPR001680">
    <property type="entry name" value="WD40_rpt"/>
</dbReference>
<dbReference type="InterPro" id="IPR036322">
    <property type="entry name" value="WD40_repeat_dom_sf"/>
</dbReference>
<keyword evidence="11" id="KW-1185">Reference proteome</keyword>
<evidence type="ECO:0000313" key="11">
    <source>
        <dbReference type="Proteomes" id="UP000297245"/>
    </source>
</evidence>
<feature type="compositionally biased region" description="Polar residues" evidence="8">
    <location>
        <begin position="58"/>
        <end position="81"/>
    </location>
</feature>
<dbReference type="GO" id="GO:0051301">
    <property type="term" value="P:cell division"/>
    <property type="evidence" value="ECO:0007669"/>
    <property type="project" value="UniProtKB-KW"/>
</dbReference>
<feature type="repeat" description="WD" evidence="7">
    <location>
        <begin position="377"/>
        <end position="409"/>
    </location>
</feature>
<dbReference type="Gene3D" id="2.130.10.10">
    <property type="entry name" value="YVTN repeat-like/Quinoprotein amine dehydrogenase"/>
    <property type="match status" value="1"/>
</dbReference>
<evidence type="ECO:0000256" key="4">
    <source>
        <dbReference type="ARBA" id="ARBA00022737"/>
    </source>
</evidence>
<evidence type="ECO:0000256" key="5">
    <source>
        <dbReference type="ARBA" id="ARBA00022776"/>
    </source>
</evidence>
<dbReference type="GO" id="GO:0005680">
    <property type="term" value="C:anaphase-promoting complex"/>
    <property type="evidence" value="ECO:0007669"/>
    <property type="project" value="TreeGrafter"/>
</dbReference>
<dbReference type="SMART" id="SM00320">
    <property type="entry name" value="WD40"/>
    <property type="match status" value="6"/>
</dbReference>
<feature type="region of interest" description="Disordered" evidence="8">
    <location>
        <begin position="1"/>
        <end position="104"/>
    </location>
</feature>
<reference evidence="10 11" key="1">
    <citation type="journal article" date="2019" name="Nat. Ecol. Evol.">
        <title>Megaphylogeny resolves global patterns of mushroom evolution.</title>
        <authorList>
            <person name="Varga T."/>
            <person name="Krizsan K."/>
            <person name="Foldi C."/>
            <person name="Dima B."/>
            <person name="Sanchez-Garcia M."/>
            <person name="Sanchez-Ramirez S."/>
            <person name="Szollosi G.J."/>
            <person name="Szarkandi J.G."/>
            <person name="Papp V."/>
            <person name="Albert L."/>
            <person name="Andreopoulos W."/>
            <person name="Angelini C."/>
            <person name="Antonin V."/>
            <person name="Barry K.W."/>
            <person name="Bougher N.L."/>
            <person name="Buchanan P."/>
            <person name="Buyck B."/>
            <person name="Bense V."/>
            <person name="Catcheside P."/>
            <person name="Chovatia M."/>
            <person name="Cooper J."/>
            <person name="Damon W."/>
            <person name="Desjardin D."/>
            <person name="Finy P."/>
            <person name="Geml J."/>
            <person name="Haridas S."/>
            <person name="Hughes K."/>
            <person name="Justo A."/>
            <person name="Karasinski D."/>
            <person name="Kautmanova I."/>
            <person name="Kiss B."/>
            <person name="Kocsube S."/>
            <person name="Kotiranta H."/>
            <person name="LaButti K.M."/>
            <person name="Lechner B.E."/>
            <person name="Liimatainen K."/>
            <person name="Lipzen A."/>
            <person name="Lukacs Z."/>
            <person name="Mihaltcheva S."/>
            <person name="Morgado L.N."/>
            <person name="Niskanen T."/>
            <person name="Noordeloos M.E."/>
            <person name="Ohm R.A."/>
            <person name="Ortiz-Santana B."/>
            <person name="Ovrebo C."/>
            <person name="Racz N."/>
            <person name="Riley R."/>
            <person name="Savchenko A."/>
            <person name="Shiryaev A."/>
            <person name="Soop K."/>
            <person name="Spirin V."/>
            <person name="Szebenyi C."/>
            <person name="Tomsovsky M."/>
            <person name="Tulloss R.E."/>
            <person name="Uehling J."/>
            <person name="Grigoriev I.V."/>
            <person name="Vagvolgyi C."/>
            <person name="Papp T."/>
            <person name="Martin F.M."/>
            <person name="Miettinen O."/>
            <person name="Hibbett D.S."/>
            <person name="Nagy L.G."/>
        </authorList>
    </citation>
    <scope>NUCLEOTIDE SEQUENCE [LARGE SCALE GENOMIC DNA]</scope>
    <source>
        <strain evidence="10 11">CBS 962.96</strain>
    </source>
</reference>
<organism evidence="10 11">
    <name type="scientific">Dendrothele bispora (strain CBS 962.96)</name>
    <dbReference type="NCBI Taxonomy" id="1314807"/>
    <lineage>
        <taxon>Eukaryota</taxon>
        <taxon>Fungi</taxon>
        <taxon>Dikarya</taxon>
        <taxon>Basidiomycota</taxon>
        <taxon>Agaricomycotina</taxon>
        <taxon>Agaricomycetes</taxon>
        <taxon>Agaricomycetidae</taxon>
        <taxon>Agaricales</taxon>
        <taxon>Agaricales incertae sedis</taxon>
        <taxon>Dendrothele</taxon>
    </lineage>
</organism>
<keyword evidence="3" id="KW-0132">Cell division</keyword>
<keyword evidence="4" id="KW-0677">Repeat</keyword>
<name>A0A4S8MIB3_DENBC</name>
<evidence type="ECO:0000256" key="3">
    <source>
        <dbReference type="ARBA" id="ARBA00022618"/>
    </source>
</evidence>
<evidence type="ECO:0000259" key="9">
    <source>
        <dbReference type="Pfam" id="PF24807"/>
    </source>
</evidence>
<evidence type="ECO:0000256" key="8">
    <source>
        <dbReference type="SAM" id="MobiDB-lite"/>
    </source>
</evidence>
<dbReference type="InterPro" id="IPR015943">
    <property type="entry name" value="WD40/YVTN_repeat-like_dom_sf"/>
</dbReference>
<dbReference type="AlphaFoldDB" id="A0A4S8MIB3"/>
<accession>A0A4S8MIB3</accession>
<evidence type="ECO:0000256" key="7">
    <source>
        <dbReference type="PROSITE-ProRule" id="PRU00221"/>
    </source>
</evidence>
<dbReference type="InterPro" id="IPR033010">
    <property type="entry name" value="Cdc20/Fizzy"/>
</dbReference>
<dbReference type="InterPro" id="IPR056150">
    <property type="entry name" value="WD40_CDC20-Fz"/>
</dbReference>
<dbReference type="Proteomes" id="UP000297245">
    <property type="component" value="Unassembled WGS sequence"/>
</dbReference>
<feature type="compositionally biased region" description="Low complexity" evidence="8">
    <location>
        <begin position="48"/>
        <end position="57"/>
    </location>
</feature>
<evidence type="ECO:0000256" key="6">
    <source>
        <dbReference type="ARBA" id="ARBA00023306"/>
    </source>
</evidence>
<dbReference type="PANTHER" id="PTHR19918">
    <property type="entry name" value="CELL DIVISION CYCLE 20 CDC20 FIZZY -RELATED"/>
    <property type="match status" value="1"/>
</dbReference>
<comment type="similarity">
    <text evidence="1">Belongs to the WD repeat CDC20/Fizzy family.</text>
</comment>
<dbReference type="PROSITE" id="PS00678">
    <property type="entry name" value="WD_REPEATS_1"/>
    <property type="match status" value="1"/>
</dbReference>
<feature type="compositionally biased region" description="Basic residues" evidence="8">
    <location>
        <begin position="1"/>
        <end position="11"/>
    </location>
</feature>
<feature type="repeat" description="WD" evidence="7">
    <location>
        <begin position="516"/>
        <end position="557"/>
    </location>
</feature>
<dbReference type="GO" id="GO:0031145">
    <property type="term" value="P:anaphase-promoting complex-dependent catabolic process"/>
    <property type="evidence" value="ECO:0007669"/>
    <property type="project" value="TreeGrafter"/>
</dbReference>
<feature type="domain" description="CDC20/Fizzy WD40" evidence="9">
    <location>
        <begin position="249"/>
        <end position="547"/>
    </location>
</feature>
<evidence type="ECO:0000256" key="2">
    <source>
        <dbReference type="ARBA" id="ARBA00022574"/>
    </source>
</evidence>
<dbReference type="GO" id="GO:1990757">
    <property type="term" value="F:ubiquitin ligase activator activity"/>
    <property type="evidence" value="ECO:0007669"/>
    <property type="project" value="TreeGrafter"/>
</dbReference>
<evidence type="ECO:0000313" key="10">
    <source>
        <dbReference type="EMBL" id="THV02231.1"/>
    </source>
</evidence>
<keyword evidence="6" id="KW-0131">Cell cycle</keyword>